<feature type="transmembrane region" description="Helical" evidence="1">
    <location>
        <begin position="534"/>
        <end position="551"/>
    </location>
</feature>
<feature type="transmembrane region" description="Helical" evidence="1">
    <location>
        <begin position="86"/>
        <end position="106"/>
    </location>
</feature>
<dbReference type="GO" id="GO:0022857">
    <property type="term" value="F:transmembrane transporter activity"/>
    <property type="evidence" value="ECO:0007669"/>
    <property type="project" value="InterPro"/>
</dbReference>
<dbReference type="OrthoDB" id="409165at2759"/>
<feature type="transmembrane region" description="Helical" evidence="1">
    <location>
        <begin position="200"/>
        <end position="220"/>
    </location>
</feature>
<dbReference type="InterPro" id="IPR011701">
    <property type="entry name" value="MFS"/>
</dbReference>
<sequence>MSIPWRSLAKAAWIAGPPLIFFKSRRVLGLRISSSSEPFPYAVSLYMAFSSEEDVSTILLQVKARIVSEGPLTHTFRPDSFSQVEVRINTAVLVGILLFFCLALIHELFVGAGGKPLLARRDGSNSTLLQLGFLIGWFVPYVTKSLSIPISLDYALAMGESATASGVMIGIMPVGALIGTLAGQRFTNEQNWDQRHARKVFVFCYGLNVCFMPAIALVIQSCIGWNVEAKRMVFWLVVFLIFVANVLGGMIMIPQCTMWNLVTPHDDKTFWSMLTQCSKNCGLIAGPIFFAALSRFVRGSYASDAVSPISMMSWVYMGMFFVQAAELVTVAAILPTQIPDPSPQDMSRQASEDKCNAKDVEPESWSEEAREQIVWNMVYYAYERCFSISAIEVATIMLLEVSYGWSPEFSGASFTVIACGSLFMTCFSALLMSWKLVDEPFIFLMMAGLGAWGAILFFDLHLGAASLLLADVIVYGGASVANGIGEGWACRAATKGTSFDIAMYRKHSTAGTCITRFLGPVVARYLIDFGGRNVYAVVQFFLCLLAARSVYRTDRWMWIYWVEGRSMTPTLNPQESLWDRLFRDVVLVHRNAEFRKGDLILLRDIPLRAVWAGA</sequence>
<feature type="transmembrane region" description="Helical" evidence="1">
    <location>
        <begin position="273"/>
        <end position="293"/>
    </location>
</feature>
<keyword evidence="1" id="KW-0812">Transmembrane</keyword>
<organism evidence="2 3">
    <name type="scientific">Symbiodinium microadriaticum</name>
    <name type="common">Dinoflagellate</name>
    <name type="synonym">Zooxanthella microadriatica</name>
    <dbReference type="NCBI Taxonomy" id="2951"/>
    <lineage>
        <taxon>Eukaryota</taxon>
        <taxon>Sar</taxon>
        <taxon>Alveolata</taxon>
        <taxon>Dinophyceae</taxon>
        <taxon>Suessiales</taxon>
        <taxon>Symbiodiniaceae</taxon>
        <taxon>Symbiodinium</taxon>
    </lineage>
</organism>
<dbReference type="AlphaFoldDB" id="A0A1Q9DJR7"/>
<dbReference type="Proteomes" id="UP000186817">
    <property type="component" value="Unassembled WGS sequence"/>
</dbReference>
<dbReference type="CDD" id="cd06462">
    <property type="entry name" value="Peptidase_S24_S26"/>
    <property type="match status" value="1"/>
</dbReference>
<keyword evidence="1" id="KW-1133">Transmembrane helix</keyword>
<keyword evidence="1" id="KW-0472">Membrane</keyword>
<evidence type="ECO:0000256" key="1">
    <source>
        <dbReference type="SAM" id="Phobius"/>
    </source>
</evidence>
<protein>
    <submittedName>
        <fullName evidence="2">Uncharacterized protein</fullName>
    </submittedName>
</protein>
<accession>A0A1Q9DJR7</accession>
<evidence type="ECO:0000313" key="2">
    <source>
        <dbReference type="EMBL" id="OLP95380.1"/>
    </source>
</evidence>
<comment type="caution">
    <text evidence="2">The sequence shown here is derived from an EMBL/GenBank/DDBJ whole genome shotgun (WGS) entry which is preliminary data.</text>
</comment>
<feature type="transmembrane region" description="Helical" evidence="1">
    <location>
        <begin position="155"/>
        <end position="180"/>
    </location>
</feature>
<reference evidence="2 3" key="1">
    <citation type="submission" date="2016-02" db="EMBL/GenBank/DDBJ databases">
        <title>Genome analysis of coral dinoflagellate symbionts highlights evolutionary adaptations to a symbiotic lifestyle.</title>
        <authorList>
            <person name="Aranda M."/>
            <person name="Li Y."/>
            <person name="Liew Y.J."/>
            <person name="Baumgarten S."/>
            <person name="Simakov O."/>
            <person name="Wilson M."/>
            <person name="Piel J."/>
            <person name="Ashoor H."/>
            <person name="Bougouffa S."/>
            <person name="Bajic V.B."/>
            <person name="Ryu T."/>
            <person name="Ravasi T."/>
            <person name="Bayer T."/>
            <person name="Micklem G."/>
            <person name="Kim H."/>
            <person name="Bhak J."/>
            <person name="Lajeunesse T.C."/>
            <person name="Voolstra C.R."/>
        </authorList>
    </citation>
    <scope>NUCLEOTIDE SEQUENCE [LARGE SCALE GENOMIC DNA]</scope>
    <source>
        <strain evidence="2 3">CCMP2467</strain>
    </source>
</reference>
<keyword evidence="3" id="KW-1185">Reference proteome</keyword>
<dbReference type="EMBL" id="LSRX01000504">
    <property type="protein sequence ID" value="OLP95380.1"/>
    <property type="molecule type" value="Genomic_DNA"/>
</dbReference>
<feature type="transmembrane region" description="Helical" evidence="1">
    <location>
        <begin position="232"/>
        <end position="253"/>
    </location>
</feature>
<name>A0A1Q9DJR7_SYMMI</name>
<proteinExistence type="predicted"/>
<dbReference type="SUPFAM" id="SSF103473">
    <property type="entry name" value="MFS general substrate transporter"/>
    <property type="match status" value="1"/>
</dbReference>
<dbReference type="InterPro" id="IPR036259">
    <property type="entry name" value="MFS_trans_sf"/>
</dbReference>
<feature type="transmembrane region" description="Helical" evidence="1">
    <location>
        <begin position="441"/>
        <end position="458"/>
    </location>
</feature>
<feature type="transmembrane region" description="Helical" evidence="1">
    <location>
        <begin position="412"/>
        <end position="434"/>
    </location>
</feature>
<feature type="transmembrane region" description="Helical" evidence="1">
    <location>
        <begin position="314"/>
        <end position="334"/>
    </location>
</feature>
<dbReference type="Gene3D" id="1.20.1250.20">
    <property type="entry name" value="MFS general substrate transporter like domains"/>
    <property type="match status" value="1"/>
</dbReference>
<dbReference type="Pfam" id="PF07690">
    <property type="entry name" value="MFS_1"/>
    <property type="match status" value="1"/>
</dbReference>
<gene>
    <name evidence="2" type="ORF">AK812_SmicGene22489</name>
</gene>
<evidence type="ECO:0000313" key="3">
    <source>
        <dbReference type="Proteomes" id="UP000186817"/>
    </source>
</evidence>
<feature type="transmembrane region" description="Helical" evidence="1">
    <location>
        <begin position="126"/>
        <end position="143"/>
    </location>
</feature>